<evidence type="ECO:0000256" key="1">
    <source>
        <dbReference type="SAM" id="MobiDB-lite"/>
    </source>
</evidence>
<evidence type="ECO:0000313" key="2">
    <source>
        <dbReference type="EMBL" id="CAI0436572.1"/>
    </source>
</evidence>
<accession>A0AAV0LPU3</accession>
<dbReference type="Proteomes" id="UP001154282">
    <property type="component" value="Unassembled WGS sequence"/>
</dbReference>
<organism evidence="2 3">
    <name type="scientific">Linum tenue</name>
    <dbReference type="NCBI Taxonomy" id="586396"/>
    <lineage>
        <taxon>Eukaryota</taxon>
        <taxon>Viridiplantae</taxon>
        <taxon>Streptophyta</taxon>
        <taxon>Embryophyta</taxon>
        <taxon>Tracheophyta</taxon>
        <taxon>Spermatophyta</taxon>
        <taxon>Magnoliopsida</taxon>
        <taxon>eudicotyledons</taxon>
        <taxon>Gunneridae</taxon>
        <taxon>Pentapetalae</taxon>
        <taxon>rosids</taxon>
        <taxon>fabids</taxon>
        <taxon>Malpighiales</taxon>
        <taxon>Linaceae</taxon>
        <taxon>Linum</taxon>
    </lineage>
</organism>
<sequence>MDHPASCSAATLQRHGGSQLLALPSRPHSERAERPQGSAAGALQVQGRRSRGTLRDRGQRVHVAIQARRHQGDHVLVLPGLQQPPCRLRGVQQGRSSEGVPVPLVLERYRRGGLPGKS</sequence>
<keyword evidence="3" id="KW-1185">Reference proteome</keyword>
<dbReference type="EMBL" id="CAMGYJ010000006">
    <property type="protein sequence ID" value="CAI0436572.1"/>
    <property type="molecule type" value="Genomic_DNA"/>
</dbReference>
<evidence type="ECO:0000313" key="3">
    <source>
        <dbReference type="Proteomes" id="UP001154282"/>
    </source>
</evidence>
<name>A0AAV0LPU3_9ROSI</name>
<proteinExistence type="predicted"/>
<protein>
    <submittedName>
        <fullName evidence="2">Uncharacterized protein</fullName>
    </submittedName>
</protein>
<gene>
    <name evidence="2" type="ORF">LITE_LOCUS25139</name>
</gene>
<comment type="caution">
    <text evidence="2">The sequence shown here is derived from an EMBL/GenBank/DDBJ whole genome shotgun (WGS) entry which is preliminary data.</text>
</comment>
<reference evidence="2" key="1">
    <citation type="submission" date="2022-08" db="EMBL/GenBank/DDBJ databases">
        <authorList>
            <person name="Gutierrez-Valencia J."/>
        </authorList>
    </citation>
    <scope>NUCLEOTIDE SEQUENCE</scope>
</reference>
<feature type="region of interest" description="Disordered" evidence="1">
    <location>
        <begin position="1"/>
        <end position="59"/>
    </location>
</feature>
<dbReference type="AlphaFoldDB" id="A0AAV0LPU3"/>